<evidence type="ECO:0000313" key="2">
    <source>
        <dbReference type="Proteomes" id="UP000507470"/>
    </source>
</evidence>
<organism evidence="1 2">
    <name type="scientific">Mytilus coruscus</name>
    <name type="common">Sea mussel</name>
    <dbReference type="NCBI Taxonomy" id="42192"/>
    <lineage>
        <taxon>Eukaryota</taxon>
        <taxon>Metazoa</taxon>
        <taxon>Spiralia</taxon>
        <taxon>Lophotrochozoa</taxon>
        <taxon>Mollusca</taxon>
        <taxon>Bivalvia</taxon>
        <taxon>Autobranchia</taxon>
        <taxon>Pteriomorphia</taxon>
        <taxon>Mytilida</taxon>
        <taxon>Mytiloidea</taxon>
        <taxon>Mytilidae</taxon>
        <taxon>Mytilinae</taxon>
        <taxon>Mytilus</taxon>
    </lineage>
</organism>
<evidence type="ECO:0008006" key="3">
    <source>
        <dbReference type="Google" id="ProtNLM"/>
    </source>
</evidence>
<accession>A0A6J8EV75</accession>
<dbReference type="InterPro" id="IPR027417">
    <property type="entry name" value="P-loop_NTPase"/>
</dbReference>
<dbReference type="SUPFAM" id="SSF52540">
    <property type="entry name" value="P-loop containing nucleoside triphosphate hydrolases"/>
    <property type="match status" value="1"/>
</dbReference>
<name>A0A6J8EV75_MYTCO</name>
<dbReference type="Proteomes" id="UP000507470">
    <property type="component" value="Unassembled WGS sequence"/>
</dbReference>
<dbReference type="Gene3D" id="3.40.50.300">
    <property type="entry name" value="P-loop containing nucleotide triphosphate hydrolases"/>
    <property type="match status" value="1"/>
</dbReference>
<protein>
    <recommendedName>
        <fullName evidence="3">NB-ARC domain-containing protein</fullName>
    </recommendedName>
</protein>
<keyword evidence="2" id="KW-1185">Reference proteome</keyword>
<proteinExistence type="predicted"/>
<gene>
    <name evidence="1" type="ORF">MCOR_56433</name>
</gene>
<evidence type="ECO:0000313" key="1">
    <source>
        <dbReference type="EMBL" id="CAC5424539.1"/>
    </source>
</evidence>
<dbReference type="AlphaFoldDB" id="A0A6J8EV75"/>
<reference evidence="1 2" key="1">
    <citation type="submission" date="2020-06" db="EMBL/GenBank/DDBJ databases">
        <authorList>
            <person name="Li R."/>
            <person name="Bekaert M."/>
        </authorList>
    </citation>
    <scope>NUCLEOTIDE SEQUENCE [LARGE SCALE GENOMIC DNA]</scope>
    <source>
        <strain evidence="2">wild</strain>
    </source>
</reference>
<sequence length="971" mass="112739">MVSVCRYPGGVFTDTPKAYYIREEDGTLQQFTFQEWKTKMVGTYKGTPFTKGCGEVLQMSVDQLSCEVSDTNKIVHHTQRDVLNIREIVSDTASNVTVIKDLVESGNLASQTPNRSRGTEVLQEDSSEIFKGYIGTGKSQLALNYVLHMKKDNNLVWKFDCSNIQELWRSTAYLLKELRFKIKDTENKKDDILFMARTINKYLEKNNTRMHILIFEDVINDSRNIIETFINVYLAKRCNLKVLVTSSLSVTETELEIVGFSEEEAIDFIDAIEASDAEREELIKTFSCNPLGLKIAIRYIKHCQISVGAFLGKLSLPKGALEIENSPVIAQRCELKPLFQSLHLILSDIHTKNPSTLQRILLMQFLGSDIIPVIILENVHLNFLSRELKEEGICNSSFDTIDDVISTLKQYSFASVTGKDDTRVLHTHSAILLAIENYTSEAVEANDITVVDMLKALLWAVVCLMHKDNRIKADLERHKYLLPYAESILYRTRKLLENTDEAKTKQFMDISFYLSLLYVSDIVGYTYDFDEMYHFGEAYFQIAESYYMKMVGLSVPINCSAAEDIQIKASETATQLYRKMICIFKQDKNMLNTVGQWYILKKCRSKEELKIIKNGLQRVGKSINGKLRNEQDLNLLCENKLAVPKKMIGYFFFFEVVISFLYSFGRRLFYTMPLDIIQNCYFLHIADHFSNIVHELNPQWKMVHHLLTKRSGTIQLALIEKSGMPQTDLKDLNEIAEKCLRSLTERNTYFLFGIVCLETESDEFNKVIWLKQLVRCYKIMLRRAKDETKMEEIKQQGQKHVKHLEKLIKEFEHTSALPSLLLCIGEFYQCIRDFQSAKTTFKKLFPKLTQAEQKVKTRKHDRKSYIYYLQCLLLEPKDTRSEQVESEACKEIEMLVPRCYKFLMNHEELRELEELLFMSEQESIMKHEETACFVYLNSRLSHLEYGDLDIHVYNRHVTELPNFCKSIQKCH</sequence>
<dbReference type="EMBL" id="CACVKT020010046">
    <property type="protein sequence ID" value="CAC5424539.1"/>
    <property type="molecule type" value="Genomic_DNA"/>
</dbReference>
<dbReference type="OrthoDB" id="6098247at2759"/>